<proteinExistence type="predicted"/>
<feature type="domain" description="Restriction endonuclease type IV Mrr" evidence="3">
    <location>
        <begin position="121"/>
        <end position="232"/>
    </location>
</feature>
<dbReference type="Pfam" id="PF04471">
    <property type="entry name" value="Mrr_cat"/>
    <property type="match status" value="1"/>
</dbReference>
<dbReference type="SUPFAM" id="SSF52980">
    <property type="entry name" value="Restriction endonuclease-like"/>
    <property type="match status" value="1"/>
</dbReference>
<evidence type="ECO:0000259" key="2">
    <source>
        <dbReference type="Pfam" id="PF01396"/>
    </source>
</evidence>
<keyword evidence="1" id="KW-0812">Transmembrane</keyword>
<keyword evidence="4" id="KW-0255">Endonuclease</keyword>
<feature type="transmembrane region" description="Helical" evidence="1">
    <location>
        <begin position="35"/>
        <end position="60"/>
    </location>
</feature>
<dbReference type="SUPFAM" id="SSF57783">
    <property type="entry name" value="Zinc beta-ribbon"/>
    <property type="match status" value="1"/>
</dbReference>
<accession>A0ABU9PU63</accession>
<evidence type="ECO:0000259" key="3">
    <source>
        <dbReference type="Pfam" id="PF04471"/>
    </source>
</evidence>
<evidence type="ECO:0000313" key="5">
    <source>
        <dbReference type="Proteomes" id="UP001495910"/>
    </source>
</evidence>
<dbReference type="EC" id="3.1.21.-" evidence="4"/>
<keyword evidence="4" id="KW-0540">Nuclease</keyword>
<dbReference type="Pfam" id="PF01396">
    <property type="entry name" value="Zn_ribbon_Top1"/>
    <property type="match status" value="1"/>
</dbReference>
<dbReference type="InterPro" id="IPR052906">
    <property type="entry name" value="Type_IV_Methyl-Rstrct_Enzyme"/>
</dbReference>
<feature type="transmembrane region" description="Helical" evidence="1">
    <location>
        <begin position="6"/>
        <end position="23"/>
    </location>
</feature>
<dbReference type="Gene3D" id="3.30.65.10">
    <property type="entry name" value="Bacterial Topoisomerase I, domain 1"/>
    <property type="match status" value="1"/>
</dbReference>
<keyword evidence="4" id="KW-0378">Hydrolase</keyword>
<dbReference type="GO" id="GO:0004519">
    <property type="term" value="F:endonuclease activity"/>
    <property type="evidence" value="ECO:0007669"/>
    <property type="project" value="UniProtKB-KW"/>
</dbReference>
<evidence type="ECO:0000313" key="4">
    <source>
        <dbReference type="EMBL" id="MEM4987544.1"/>
    </source>
</evidence>
<gene>
    <name evidence="4" type="ORF">V8G57_09115</name>
</gene>
<keyword evidence="1" id="KW-0472">Membrane</keyword>
<dbReference type="PANTHER" id="PTHR30015">
    <property type="entry name" value="MRR RESTRICTION SYSTEM PROTEIN"/>
    <property type="match status" value="1"/>
</dbReference>
<sequence>MKLPAWVSLLVGCIAFTGMRWILPAMWAGNLYLKGIATGLQAIAWMPLLFFGFLGLIAFATTKVGNTVHNIDTSKRSRFRREPSNLPSASTLDNRWGASNQTIDEVTRDKGRFDTWSVEALRALEWKRFELLCAKYYDAVGFKSETIRCGADGGIDVKLFKHDPAKPLAVVQCKAWNAQLVGVKEVRELLGVMTSEKVSRGVFITTGSYSKDAVAFGGANPMQLLDGPGFVKKIQELSAERQTELLKFAFEGDYATPTCASCGIKMVKRDSKRGLFWGCRNFPRCKSTFVIRE</sequence>
<dbReference type="InterPro" id="IPR011856">
    <property type="entry name" value="tRNA_endonuc-like_dom_sf"/>
</dbReference>
<dbReference type="InterPro" id="IPR007560">
    <property type="entry name" value="Restrct_endonuc_IV_Mrr"/>
</dbReference>
<reference evidence="4 5" key="1">
    <citation type="submission" date="2024-02" db="EMBL/GenBank/DDBJ databases">
        <title>Draft genome sequence of Collimonas sp. strain H4R21, an effective mineral-weathering bacterial strain isolated from the beech rhizosphere.</title>
        <authorList>
            <person name="Morin E."/>
            <person name="Uroz S."/>
            <person name="Leveau J.H.J."/>
            <person name="Kumar R."/>
            <person name="Rey M.W."/>
            <person name="Pham J."/>
        </authorList>
    </citation>
    <scope>NUCLEOTIDE SEQUENCE [LARGE SCALE GENOMIC DNA]</scope>
    <source>
        <strain evidence="4 5">H4R21</strain>
    </source>
</reference>
<dbReference type="GO" id="GO:0016787">
    <property type="term" value="F:hydrolase activity"/>
    <property type="evidence" value="ECO:0007669"/>
    <property type="project" value="UniProtKB-KW"/>
</dbReference>
<dbReference type="Proteomes" id="UP001495910">
    <property type="component" value="Unassembled WGS sequence"/>
</dbReference>
<keyword evidence="1" id="KW-1133">Transmembrane helix</keyword>
<dbReference type="InterPro" id="IPR013498">
    <property type="entry name" value="Topo_IA_Znf"/>
</dbReference>
<dbReference type="RefSeq" id="WP_342829227.1">
    <property type="nucleotide sequence ID" value="NZ_JBANDC010000005.1"/>
</dbReference>
<feature type="domain" description="DNA topoisomerase type IA zn finger" evidence="2">
    <location>
        <begin position="258"/>
        <end position="288"/>
    </location>
</feature>
<evidence type="ECO:0000256" key="1">
    <source>
        <dbReference type="SAM" id="Phobius"/>
    </source>
</evidence>
<name>A0ABU9PU63_9BURK</name>
<dbReference type="EMBL" id="JBANDC010000005">
    <property type="protein sequence ID" value="MEM4987544.1"/>
    <property type="molecule type" value="Genomic_DNA"/>
</dbReference>
<protein>
    <submittedName>
        <fullName evidence="4">Restriction endonuclease</fullName>
        <ecNumber evidence="4">3.1.21.-</ecNumber>
    </submittedName>
</protein>
<organism evidence="4 5">
    <name type="scientific">Collimonas rhizosphaerae</name>
    <dbReference type="NCBI Taxonomy" id="3126357"/>
    <lineage>
        <taxon>Bacteria</taxon>
        <taxon>Pseudomonadati</taxon>
        <taxon>Pseudomonadota</taxon>
        <taxon>Betaproteobacteria</taxon>
        <taxon>Burkholderiales</taxon>
        <taxon>Oxalobacteraceae</taxon>
        <taxon>Collimonas</taxon>
    </lineage>
</organism>
<dbReference type="InterPro" id="IPR011335">
    <property type="entry name" value="Restrct_endonuc-II-like"/>
</dbReference>
<comment type="caution">
    <text evidence="4">The sequence shown here is derived from an EMBL/GenBank/DDBJ whole genome shotgun (WGS) entry which is preliminary data.</text>
</comment>
<dbReference type="Gene3D" id="3.40.1350.10">
    <property type="match status" value="1"/>
</dbReference>
<keyword evidence="5" id="KW-1185">Reference proteome</keyword>
<dbReference type="PANTHER" id="PTHR30015:SF7">
    <property type="entry name" value="TYPE IV METHYL-DIRECTED RESTRICTION ENZYME ECOKMRR"/>
    <property type="match status" value="1"/>
</dbReference>